<reference evidence="1 2" key="1">
    <citation type="submission" date="2016-02" db="EMBL/GenBank/DDBJ databases">
        <title>Complete genome sequence of a polyvalent bacteriophage, SEGD1, simultaneously inhibiting both Salmonella enterica and Escherichia coli O157:H7.</title>
        <authorList>
            <person name="Fan J."/>
            <person name="Ma J."/>
        </authorList>
    </citation>
    <scope>NUCLEOTIDE SEQUENCE [LARGE SCALE GENOMIC DNA]</scope>
</reference>
<evidence type="ECO:0000313" key="2">
    <source>
        <dbReference type="Proteomes" id="UP000223976"/>
    </source>
</evidence>
<gene>
    <name evidence="1" type="ORF">SEGD1_224</name>
</gene>
<organism evidence="1 2">
    <name type="scientific">Enterobacteria phage SEGD1</name>
    <dbReference type="NCBI Taxonomy" id="1805456"/>
    <lineage>
        <taxon>Viruses</taxon>
        <taxon>Duplodnaviria</taxon>
        <taxon>Heunggongvirae</taxon>
        <taxon>Uroviricota</taxon>
        <taxon>Caudoviricetes</taxon>
        <taxon>Chimalliviridae</taxon>
        <taxon>Seoulvirus</taxon>
        <taxon>Seoulvirus SPN3US</taxon>
    </lineage>
</organism>
<name>A0A142IIT3_9CAUD</name>
<dbReference type="Proteomes" id="UP000223976">
    <property type="component" value="Segment"/>
</dbReference>
<dbReference type="EMBL" id="KU726251">
    <property type="protein sequence ID" value="AMR59871.1"/>
    <property type="molecule type" value="Genomic_DNA"/>
</dbReference>
<accession>A0A142IIT3</accession>
<proteinExistence type="predicted"/>
<sequence>MSEEVKYQAFDGDVDNEDSLLRQTQQLRVKLVTDMVNDGEVHKDLKAVDRIERLINGIDKQVMTKRKIKAAEKGAEATQDLANSLNGFLMTRAGVGIKRHDDEEDLNNGYQPTVPQIAAVRPPKEGELAPVGEKIDVDQIMASAFASRRPADDDED</sequence>
<evidence type="ECO:0000313" key="1">
    <source>
        <dbReference type="EMBL" id="AMR59871.1"/>
    </source>
</evidence>
<protein>
    <submittedName>
        <fullName evidence="1">Uncharacterized protein</fullName>
    </submittedName>
</protein>